<sequence length="137" mass="15064">MEEKTYLCSYCGQTFQGTSTFMVHERTHIGERRYKCSQCGRTYPCHSDLLIHQKSHAGEKPHGRALGGGRRSCRSAPLPPHRGARLAEKFGSESGEEDEGPGVSTQEAPTQALPQQDPREQPENPDIKGEVGDVGTQ</sequence>
<reference evidence="9" key="1">
    <citation type="submission" date="2025-08" db="UniProtKB">
        <authorList>
            <consortium name="RefSeq"/>
        </authorList>
    </citation>
    <scope>IDENTIFICATION</scope>
</reference>
<feature type="domain" description="C2H2-type" evidence="7">
    <location>
        <begin position="34"/>
        <end position="61"/>
    </location>
</feature>
<dbReference type="Gene3D" id="3.30.160.60">
    <property type="entry name" value="Classic Zinc Finger"/>
    <property type="match status" value="2"/>
</dbReference>
<evidence type="ECO:0000259" key="7">
    <source>
        <dbReference type="PROSITE" id="PS50157"/>
    </source>
</evidence>
<dbReference type="InterPro" id="IPR050758">
    <property type="entry name" value="Znf_C2H2-type"/>
</dbReference>
<evidence type="ECO:0000256" key="3">
    <source>
        <dbReference type="ARBA" id="ARBA00022771"/>
    </source>
</evidence>
<keyword evidence="2" id="KW-0677">Repeat</keyword>
<protein>
    <submittedName>
        <fullName evidence="9">Zinc finger protein 691-like</fullName>
    </submittedName>
</protein>
<dbReference type="PANTHER" id="PTHR23234:SF10">
    <property type="entry name" value="RIKEN CDNA 6720489N17 GENE-RELATED"/>
    <property type="match status" value="1"/>
</dbReference>
<dbReference type="SMART" id="SM00355">
    <property type="entry name" value="ZnF_C2H2"/>
    <property type="match status" value="2"/>
</dbReference>
<dbReference type="InterPro" id="IPR013087">
    <property type="entry name" value="Znf_C2H2_type"/>
</dbReference>
<feature type="domain" description="C2H2-type" evidence="7">
    <location>
        <begin position="6"/>
        <end position="33"/>
    </location>
</feature>
<evidence type="ECO:0000313" key="9">
    <source>
        <dbReference type="RefSeq" id="XP_015274577.1"/>
    </source>
</evidence>
<name>A0ABM1KLJ0_GEKJA</name>
<keyword evidence="1" id="KW-0479">Metal-binding</keyword>
<proteinExistence type="predicted"/>
<feature type="region of interest" description="Disordered" evidence="6">
    <location>
        <begin position="54"/>
        <end position="137"/>
    </location>
</feature>
<feature type="compositionally biased region" description="Polar residues" evidence="6">
    <location>
        <begin position="105"/>
        <end position="114"/>
    </location>
</feature>
<feature type="non-terminal residue" evidence="9">
    <location>
        <position position="137"/>
    </location>
</feature>
<evidence type="ECO:0000256" key="1">
    <source>
        <dbReference type="ARBA" id="ARBA00022723"/>
    </source>
</evidence>
<evidence type="ECO:0000313" key="8">
    <source>
        <dbReference type="Proteomes" id="UP000694871"/>
    </source>
</evidence>
<dbReference type="Proteomes" id="UP000694871">
    <property type="component" value="Unplaced"/>
</dbReference>
<feature type="compositionally biased region" description="Basic and acidic residues" evidence="6">
    <location>
        <begin position="117"/>
        <end position="131"/>
    </location>
</feature>
<dbReference type="PROSITE" id="PS00028">
    <property type="entry name" value="ZINC_FINGER_C2H2_1"/>
    <property type="match status" value="2"/>
</dbReference>
<gene>
    <name evidence="9" type="primary">LOC107117059</name>
</gene>
<dbReference type="PANTHER" id="PTHR23234">
    <property type="entry name" value="ZNF44 PROTEIN"/>
    <property type="match status" value="1"/>
</dbReference>
<dbReference type="GeneID" id="107117059"/>
<accession>A0ABM1KLJ0</accession>
<evidence type="ECO:0000256" key="2">
    <source>
        <dbReference type="ARBA" id="ARBA00022737"/>
    </source>
</evidence>
<dbReference type="Pfam" id="PF13894">
    <property type="entry name" value="zf-C2H2_4"/>
    <property type="match status" value="1"/>
</dbReference>
<dbReference type="InterPro" id="IPR036236">
    <property type="entry name" value="Znf_C2H2_sf"/>
</dbReference>
<evidence type="ECO:0000256" key="5">
    <source>
        <dbReference type="PROSITE-ProRule" id="PRU00042"/>
    </source>
</evidence>
<keyword evidence="4" id="KW-0862">Zinc</keyword>
<dbReference type="PROSITE" id="PS50157">
    <property type="entry name" value="ZINC_FINGER_C2H2_2"/>
    <property type="match status" value="2"/>
</dbReference>
<organism evidence="8 9">
    <name type="scientific">Gekko japonicus</name>
    <name type="common">Schlegel's Japanese gecko</name>
    <dbReference type="NCBI Taxonomy" id="146911"/>
    <lineage>
        <taxon>Eukaryota</taxon>
        <taxon>Metazoa</taxon>
        <taxon>Chordata</taxon>
        <taxon>Craniata</taxon>
        <taxon>Vertebrata</taxon>
        <taxon>Euteleostomi</taxon>
        <taxon>Lepidosauria</taxon>
        <taxon>Squamata</taxon>
        <taxon>Bifurcata</taxon>
        <taxon>Gekkota</taxon>
        <taxon>Gekkonidae</taxon>
        <taxon>Gekkoninae</taxon>
        <taxon>Gekko</taxon>
    </lineage>
</organism>
<dbReference type="Pfam" id="PF00096">
    <property type="entry name" value="zf-C2H2"/>
    <property type="match status" value="1"/>
</dbReference>
<keyword evidence="3 5" id="KW-0863">Zinc-finger</keyword>
<dbReference type="RefSeq" id="XP_015274577.1">
    <property type="nucleotide sequence ID" value="XM_015419091.1"/>
</dbReference>
<dbReference type="SUPFAM" id="SSF57667">
    <property type="entry name" value="beta-beta-alpha zinc fingers"/>
    <property type="match status" value="1"/>
</dbReference>
<keyword evidence="8" id="KW-1185">Reference proteome</keyword>
<evidence type="ECO:0000256" key="4">
    <source>
        <dbReference type="ARBA" id="ARBA00022833"/>
    </source>
</evidence>
<evidence type="ECO:0000256" key="6">
    <source>
        <dbReference type="SAM" id="MobiDB-lite"/>
    </source>
</evidence>